<evidence type="ECO:0000313" key="2">
    <source>
        <dbReference type="Proteomes" id="UP000557307"/>
    </source>
</evidence>
<dbReference type="RefSeq" id="WP_184172917.1">
    <property type="nucleotide sequence ID" value="NZ_JACHGF010000002.1"/>
</dbReference>
<accession>A0A840TQG7</accession>
<name>A0A840TQG7_9BACT</name>
<sequence>MNIIFTVCDRTQLAQALALADAVRRHHPDRPFYIGLVDELPFVKVPGSASLIPVETLNIPAWSAMTSLYYSYELVAACRPWFGKYLLEQNPSCQRLTFLAPSTYLYASLEPVEQPGAELLLTPHLTRPTQGTLDDKRILNIGMYHAGGWVASNTHAIGTWLDWWAVRTQDRAKFDLCQGMCLDQLWLNYAPIWVPTAAPIAAPGWQYGLHSVQNIPLEKVNDKYFVAGYELISADFAGLVGYHPVWSDHQDLVALSSGFQQLLREYLRVLKTYAPHQAPGLAAYGLSAPIKKSRGLRKKWVKYLSGIAHRIDTYDLTY</sequence>
<dbReference type="Proteomes" id="UP000557307">
    <property type="component" value="Unassembled WGS sequence"/>
</dbReference>
<dbReference type="EMBL" id="JACHGF010000002">
    <property type="protein sequence ID" value="MBB5283483.1"/>
    <property type="molecule type" value="Genomic_DNA"/>
</dbReference>
<evidence type="ECO:0000313" key="1">
    <source>
        <dbReference type="EMBL" id="MBB5283483.1"/>
    </source>
</evidence>
<reference evidence="1 2" key="1">
    <citation type="submission" date="2020-08" db="EMBL/GenBank/DDBJ databases">
        <title>Genomic Encyclopedia of Type Strains, Phase IV (KMG-IV): sequencing the most valuable type-strain genomes for metagenomic binning, comparative biology and taxonomic classification.</title>
        <authorList>
            <person name="Goeker M."/>
        </authorList>
    </citation>
    <scope>NUCLEOTIDE SEQUENCE [LARGE SCALE GENOMIC DNA]</scope>
    <source>
        <strain evidence="1 2">DSM 105074</strain>
    </source>
</reference>
<gene>
    <name evidence="1" type="ORF">HNQ92_001609</name>
</gene>
<comment type="caution">
    <text evidence="1">The sequence shown here is derived from an EMBL/GenBank/DDBJ whole genome shotgun (WGS) entry which is preliminary data.</text>
</comment>
<dbReference type="AlphaFoldDB" id="A0A840TQG7"/>
<organism evidence="1 2">
    <name type="scientific">Rhabdobacter roseus</name>
    <dbReference type="NCBI Taxonomy" id="1655419"/>
    <lineage>
        <taxon>Bacteria</taxon>
        <taxon>Pseudomonadati</taxon>
        <taxon>Bacteroidota</taxon>
        <taxon>Cytophagia</taxon>
        <taxon>Cytophagales</taxon>
        <taxon>Cytophagaceae</taxon>
        <taxon>Rhabdobacter</taxon>
    </lineage>
</organism>
<proteinExistence type="predicted"/>
<protein>
    <submittedName>
        <fullName evidence="1">Uncharacterized protein</fullName>
    </submittedName>
</protein>
<keyword evidence="2" id="KW-1185">Reference proteome</keyword>